<accession>A0A159ZSF4</accession>
<name>A0A159ZSF4_MIMIV</name>
<sequence>MNIVEMLCTDVIVYMMDYLSDIDKINFLKTCSSFYNHRFCVKFNDFHSFDKIRDLDYSENFKRIVFTKTKNNVKSFTLNNSYDRIPIDAKHLIIGKLFKLSLENIIPRGITHLTIEEEYGSEINPGIINPEEIPDIVTYLNIKSRNIFIKKGAIPDSVTHLYFGSDYLSKDIIPKNVVYLRFGDFSRCVIGQRLVETRQVNDITVTTTRIESYIPESVACLHLGFSMSNKCLGERIIETQEMDGEKINTTKIVSYIPKNVTCLTIFNEVYKNTFDFIPKNVTKLNLFGEIMEMIDETIIPKNITTLGLACYRDLNKIKIPKKVTRLNFLFEEYMSNPKVLDIPEHITTISLKYTHDIFKKVVFNNILNLKIDSYYFEKKLYLPNSIKTLTIYGNYDKKVIKKLPNTINTLIFKHK</sequence>
<reference evidence="1" key="1">
    <citation type="journal article" date="2016" name="Genom Data">
        <title>Isolation and complete genome sequencing of Mimivirus bombay, a Giant Virus in sewage of Mumbai, India.</title>
        <authorList>
            <person name="Chatterjee A."/>
            <person name="Ali F."/>
            <person name="Bange D."/>
            <person name="Kondabagil K."/>
        </authorList>
    </citation>
    <scope>NUCLEOTIDE SEQUENCE [LARGE SCALE GENOMIC DNA]</scope>
    <source>
        <strain evidence="1">1</strain>
    </source>
</reference>
<dbReference type="InterPro" id="IPR008615">
    <property type="entry name" value="FNIP"/>
</dbReference>
<evidence type="ECO:0000313" key="1">
    <source>
        <dbReference type="EMBL" id="AMZ02859.1"/>
    </source>
</evidence>
<proteinExistence type="predicted"/>
<dbReference type="Proteomes" id="UP000241559">
    <property type="component" value="Segment"/>
</dbReference>
<dbReference type="PANTHER" id="PTHR32134:SF169">
    <property type="entry name" value="FNIP REPEAT-CONTAINING PROTEIN-RELATED"/>
    <property type="match status" value="1"/>
</dbReference>
<evidence type="ECO:0000313" key="2">
    <source>
        <dbReference type="Proteomes" id="UP000241559"/>
    </source>
</evidence>
<dbReference type="PANTHER" id="PTHR32134">
    <property type="entry name" value="FNIP REPEAT-CONTAINING PROTEIN"/>
    <property type="match status" value="1"/>
</dbReference>
<protein>
    <submittedName>
        <fullName evidence="1">Putative FNIP repeat-containing protein</fullName>
    </submittedName>
</protein>
<dbReference type="Pfam" id="PF05725">
    <property type="entry name" value="FNIP"/>
    <property type="match status" value="1"/>
</dbReference>
<dbReference type="EMBL" id="KU761889">
    <property type="protein sequence ID" value="AMZ02859.1"/>
    <property type="molecule type" value="Genomic_DNA"/>
</dbReference>
<dbReference type="SMR" id="A0A159ZSF4"/>
<organism evidence="1 2">
    <name type="scientific">Mimivirus Bombay</name>
    <dbReference type="NCBI Taxonomy" id="1835008"/>
    <lineage>
        <taxon>Viruses</taxon>
        <taxon>Varidnaviria</taxon>
        <taxon>Bamfordvirae</taxon>
        <taxon>Nucleocytoviricota</taxon>
        <taxon>Megaviricetes</taxon>
        <taxon>Imitervirales</taxon>
        <taxon>Mimiviridae</taxon>
        <taxon>Megamimivirinae</taxon>
        <taxon>Mimivirus</taxon>
        <taxon>Mimivirus bradfordmassiliense</taxon>
    </lineage>
</organism>
<dbReference type="InterPro" id="IPR051251">
    <property type="entry name" value="STK_FNIP-Repeat"/>
</dbReference>